<reference evidence="2 3" key="1">
    <citation type="submission" date="2018-11" db="EMBL/GenBank/DDBJ databases">
        <authorList>
            <consortium name="Pathogen Informatics"/>
        </authorList>
    </citation>
    <scope>NUCLEOTIDE SEQUENCE [LARGE SCALE GENOMIC DNA]</scope>
</reference>
<evidence type="ECO:0000256" key="1">
    <source>
        <dbReference type="ARBA" id="ARBA00010954"/>
    </source>
</evidence>
<dbReference type="EMBL" id="UYYB01023867">
    <property type="protein sequence ID" value="VDM72132.1"/>
    <property type="molecule type" value="Genomic_DNA"/>
</dbReference>
<dbReference type="OrthoDB" id="276323at2759"/>
<gene>
    <name evidence="2" type="ORF">SVUK_LOCUS7130</name>
</gene>
<dbReference type="PANTHER" id="PTHR12832">
    <property type="entry name" value="TESTIS-SPECIFIC PROTEIN PBS13 T-COMPLEX 11"/>
    <property type="match status" value="1"/>
</dbReference>
<dbReference type="Pfam" id="PF05794">
    <property type="entry name" value="Tcp11"/>
    <property type="match status" value="1"/>
</dbReference>
<comment type="similarity">
    <text evidence="1">Belongs to the TCP11 family.</text>
</comment>
<dbReference type="GO" id="GO:0007165">
    <property type="term" value="P:signal transduction"/>
    <property type="evidence" value="ECO:0007669"/>
    <property type="project" value="TreeGrafter"/>
</dbReference>
<protein>
    <submittedName>
        <fullName evidence="2">Uncharacterized protein</fullName>
    </submittedName>
</protein>
<keyword evidence="3" id="KW-1185">Reference proteome</keyword>
<proteinExistence type="inferred from homology"/>
<dbReference type="InterPro" id="IPR008862">
    <property type="entry name" value="Tcp11"/>
</dbReference>
<dbReference type="AlphaFoldDB" id="A0A3P7KY93"/>
<sequence length="140" mass="16016">MNFIRTLATTVESVCEQCIVVVRKSASEIAIEMSAEQEKMLREQIHAIADENNAIRRLVCKRVETFVDEMLCSPSEVPRRLLPGLSVIQSELCAFTARLLRICIHNRRTFFELYRNMLKTIKLNPEATSMAAMPLDEKSI</sequence>
<dbReference type="Proteomes" id="UP000270094">
    <property type="component" value="Unassembled WGS sequence"/>
</dbReference>
<dbReference type="PANTHER" id="PTHR12832:SF11">
    <property type="entry name" value="LD23868P"/>
    <property type="match status" value="1"/>
</dbReference>
<evidence type="ECO:0000313" key="3">
    <source>
        <dbReference type="Proteomes" id="UP000270094"/>
    </source>
</evidence>
<evidence type="ECO:0000313" key="2">
    <source>
        <dbReference type="EMBL" id="VDM72132.1"/>
    </source>
</evidence>
<organism evidence="2 3">
    <name type="scientific">Strongylus vulgaris</name>
    <name type="common">Blood worm</name>
    <dbReference type="NCBI Taxonomy" id="40348"/>
    <lineage>
        <taxon>Eukaryota</taxon>
        <taxon>Metazoa</taxon>
        <taxon>Ecdysozoa</taxon>
        <taxon>Nematoda</taxon>
        <taxon>Chromadorea</taxon>
        <taxon>Rhabditida</taxon>
        <taxon>Rhabditina</taxon>
        <taxon>Rhabditomorpha</taxon>
        <taxon>Strongyloidea</taxon>
        <taxon>Strongylidae</taxon>
        <taxon>Strongylus</taxon>
    </lineage>
</organism>
<accession>A0A3P7KY93</accession>
<name>A0A3P7KY93_STRVU</name>